<dbReference type="InterPro" id="IPR018060">
    <property type="entry name" value="HTH_AraC"/>
</dbReference>
<keyword evidence="2" id="KW-0804">Transcription</keyword>
<dbReference type="Proteomes" id="UP000631653">
    <property type="component" value="Unassembled WGS sequence"/>
</dbReference>
<name>A0ABX0K071_9PROT</name>
<evidence type="ECO:0000259" key="3">
    <source>
        <dbReference type="PROSITE" id="PS01124"/>
    </source>
</evidence>
<dbReference type="InterPro" id="IPR009057">
    <property type="entry name" value="Homeodomain-like_sf"/>
</dbReference>
<evidence type="ECO:0000256" key="2">
    <source>
        <dbReference type="ARBA" id="ARBA00023163"/>
    </source>
</evidence>
<dbReference type="EMBL" id="WOSY01000009">
    <property type="protein sequence ID" value="NHN89116.1"/>
    <property type="molecule type" value="Genomic_DNA"/>
</dbReference>
<feature type="domain" description="HTH araC/xylS-type" evidence="3">
    <location>
        <begin position="1"/>
        <end position="84"/>
    </location>
</feature>
<dbReference type="Pfam" id="PF12833">
    <property type="entry name" value="HTH_18"/>
    <property type="match status" value="1"/>
</dbReference>
<dbReference type="PANTHER" id="PTHR11019:SF159">
    <property type="entry name" value="TRANSCRIPTIONAL REGULATOR-RELATED"/>
    <property type="match status" value="1"/>
</dbReference>
<dbReference type="SMART" id="SM00342">
    <property type="entry name" value="HTH_ARAC"/>
    <property type="match status" value="1"/>
</dbReference>
<dbReference type="PANTHER" id="PTHR11019">
    <property type="entry name" value="HTH-TYPE TRANSCRIPTIONAL REGULATOR NIMR"/>
    <property type="match status" value="1"/>
</dbReference>
<evidence type="ECO:0000313" key="4">
    <source>
        <dbReference type="EMBL" id="NHN89116.1"/>
    </source>
</evidence>
<keyword evidence="1" id="KW-0805">Transcription regulation</keyword>
<gene>
    <name evidence="4" type="ORF">GOB81_10810</name>
</gene>
<sequence length="88" mass="9352">MHMEALAQQAEASVRTLARLALEELGCSLSAWRQQADVLAAVPMLVSGQPVGLISEVLGYETPSAFAAIFRRIIGGSPTTYRSAQHPG</sequence>
<keyword evidence="5" id="KW-1185">Reference proteome</keyword>
<dbReference type="SUPFAM" id="SSF46689">
    <property type="entry name" value="Homeodomain-like"/>
    <property type="match status" value="1"/>
</dbReference>
<dbReference type="Gene3D" id="1.10.10.60">
    <property type="entry name" value="Homeodomain-like"/>
    <property type="match status" value="1"/>
</dbReference>
<reference evidence="4 5" key="1">
    <citation type="journal article" date="2020" name="Int. J. Syst. Evol. Microbiol.">
        <title>Novel acetic acid bacteria from cider fermentations: Acetobacter conturbans sp. nov. and Acetobacter fallax sp. nov.</title>
        <authorList>
            <person name="Sombolestani A.S."/>
            <person name="Cleenwerck I."/>
            <person name="Cnockaert M."/>
            <person name="Borremans W."/>
            <person name="Wieme A.D."/>
            <person name="De Vuyst L."/>
            <person name="Vandamme P."/>
        </authorList>
    </citation>
    <scope>NUCLEOTIDE SEQUENCE [LARGE SCALE GENOMIC DNA]</scope>
    <source>
        <strain evidence="4 5">LMG 1627</strain>
    </source>
</reference>
<evidence type="ECO:0000313" key="5">
    <source>
        <dbReference type="Proteomes" id="UP000631653"/>
    </source>
</evidence>
<accession>A0ABX0K071</accession>
<dbReference type="PROSITE" id="PS01124">
    <property type="entry name" value="HTH_ARAC_FAMILY_2"/>
    <property type="match status" value="1"/>
</dbReference>
<comment type="caution">
    <text evidence="4">The sequence shown here is derived from an EMBL/GenBank/DDBJ whole genome shotgun (WGS) entry which is preliminary data.</text>
</comment>
<organism evidence="4 5">
    <name type="scientific">Acetobacter conturbans</name>
    <dbReference type="NCBI Taxonomy" id="1737472"/>
    <lineage>
        <taxon>Bacteria</taxon>
        <taxon>Pseudomonadati</taxon>
        <taxon>Pseudomonadota</taxon>
        <taxon>Alphaproteobacteria</taxon>
        <taxon>Acetobacterales</taxon>
        <taxon>Acetobacteraceae</taxon>
        <taxon>Acetobacter</taxon>
    </lineage>
</organism>
<evidence type="ECO:0000256" key="1">
    <source>
        <dbReference type="ARBA" id="ARBA00023015"/>
    </source>
</evidence>
<proteinExistence type="predicted"/>
<protein>
    <submittedName>
        <fullName evidence="4">Helix-turn-helix domain-containing protein</fullName>
    </submittedName>
</protein>